<evidence type="ECO:0000259" key="4">
    <source>
        <dbReference type="PROSITE" id="PS50932"/>
    </source>
</evidence>
<dbReference type="GO" id="GO:0000976">
    <property type="term" value="F:transcription cis-regulatory region binding"/>
    <property type="evidence" value="ECO:0007669"/>
    <property type="project" value="TreeGrafter"/>
</dbReference>
<protein>
    <recommendedName>
        <fullName evidence="4">HTH lacI-type domain-containing protein</fullName>
    </recommendedName>
</protein>
<dbReference type="EMBL" id="UPPP01000051">
    <property type="protein sequence ID" value="VBB04921.1"/>
    <property type="molecule type" value="Genomic_DNA"/>
</dbReference>
<evidence type="ECO:0000256" key="3">
    <source>
        <dbReference type="ARBA" id="ARBA00023163"/>
    </source>
</evidence>
<dbReference type="InterPro" id="IPR000843">
    <property type="entry name" value="HTH_LacI"/>
</dbReference>
<dbReference type="OrthoDB" id="2029945at2"/>
<organism evidence="5 6">
    <name type="scientific">Lucifera butyrica</name>
    <dbReference type="NCBI Taxonomy" id="1351585"/>
    <lineage>
        <taxon>Bacteria</taxon>
        <taxon>Bacillati</taxon>
        <taxon>Bacillota</taxon>
        <taxon>Negativicutes</taxon>
        <taxon>Veillonellales</taxon>
        <taxon>Veillonellaceae</taxon>
        <taxon>Lucifera</taxon>
    </lineage>
</organism>
<dbReference type="PANTHER" id="PTHR30146">
    <property type="entry name" value="LACI-RELATED TRANSCRIPTIONAL REPRESSOR"/>
    <property type="match status" value="1"/>
</dbReference>
<evidence type="ECO:0000313" key="5">
    <source>
        <dbReference type="EMBL" id="VBB04921.1"/>
    </source>
</evidence>
<accession>A0A498R0T0</accession>
<dbReference type="Pfam" id="PF13377">
    <property type="entry name" value="Peripla_BP_3"/>
    <property type="match status" value="1"/>
</dbReference>
<dbReference type="SMART" id="SM00354">
    <property type="entry name" value="HTH_LACI"/>
    <property type="match status" value="1"/>
</dbReference>
<dbReference type="SUPFAM" id="SSF47413">
    <property type="entry name" value="lambda repressor-like DNA-binding domains"/>
    <property type="match status" value="1"/>
</dbReference>
<dbReference type="CDD" id="cd01392">
    <property type="entry name" value="HTH_LacI"/>
    <property type="match status" value="1"/>
</dbReference>
<evidence type="ECO:0000256" key="2">
    <source>
        <dbReference type="ARBA" id="ARBA00023125"/>
    </source>
</evidence>
<name>A0A498R0T0_9FIRM</name>
<dbReference type="InterPro" id="IPR028082">
    <property type="entry name" value="Peripla_BP_I"/>
</dbReference>
<evidence type="ECO:0000313" key="6">
    <source>
        <dbReference type="Proteomes" id="UP000277811"/>
    </source>
</evidence>
<dbReference type="InterPro" id="IPR046335">
    <property type="entry name" value="LacI/GalR-like_sensor"/>
</dbReference>
<dbReference type="Gene3D" id="1.10.260.40">
    <property type="entry name" value="lambda repressor-like DNA-binding domains"/>
    <property type="match status" value="1"/>
</dbReference>
<dbReference type="Gene3D" id="3.40.50.2300">
    <property type="match status" value="2"/>
</dbReference>
<evidence type="ECO:0000256" key="1">
    <source>
        <dbReference type="ARBA" id="ARBA00023015"/>
    </source>
</evidence>
<dbReference type="PROSITE" id="PS50932">
    <property type="entry name" value="HTH_LACI_2"/>
    <property type="match status" value="1"/>
</dbReference>
<dbReference type="PANTHER" id="PTHR30146:SF109">
    <property type="entry name" value="HTH-TYPE TRANSCRIPTIONAL REGULATOR GALS"/>
    <property type="match status" value="1"/>
</dbReference>
<gene>
    <name evidence="5" type="ORF">LUCI_0127</name>
</gene>
<dbReference type="RefSeq" id="WP_122625932.1">
    <property type="nucleotide sequence ID" value="NZ_UPPP01000051.1"/>
</dbReference>
<feature type="domain" description="HTH lacI-type" evidence="4">
    <location>
        <begin position="1"/>
        <end position="46"/>
    </location>
</feature>
<keyword evidence="6" id="KW-1185">Reference proteome</keyword>
<keyword evidence="3" id="KW-0804">Transcription</keyword>
<dbReference type="AlphaFoldDB" id="A0A498R0T0"/>
<dbReference type="InterPro" id="IPR010982">
    <property type="entry name" value="Lambda_DNA-bd_dom_sf"/>
</dbReference>
<dbReference type="SUPFAM" id="SSF53822">
    <property type="entry name" value="Periplasmic binding protein-like I"/>
    <property type="match status" value="1"/>
</dbReference>
<keyword evidence="1" id="KW-0805">Transcription regulation</keyword>
<keyword evidence="2" id="KW-0238">DNA-binding</keyword>
<reference evidence="5 6" key="1">
    <citation type="submission" date="2018-06" db="EMBL/GenBank/DDBJ databases">
        <authorList>
            <person name="Strepis N."/>
        </authorList>
    </citation>
    <scope>NUCLEOTIDE SEQUENCE [LARGE SCALE GENOMIC DNA]</scope>
    <source>
        <strain evidence="5">LUCI</strain>
    </source>
</reference>
<sequence length="336" mass="37882">MGVSQATVSRALNNSSLITEGKKKYIQQKAAEYGFVLNSQAQSLKTNRTGTVGILFPKHYDSMNHNLLLAHMYDLIQQELINYGYDIMAIYDNENCHNMNNGISTFERVIRGRKVDGVIVLRVGGVTQREMELLRYYNTPCVCMLLPAQNTNFVNYFTSDTEYSAFVAGTYLGKFKNYLPILLISKIKDEMAETNRRIAGFRRGLFEAGGTLPDKNIMTCDLSIESAYNYVVANQDFFKRQKIAIFVSSDVMALGVCNAMISIGLKMPEDVQVLGTDDVPMAGWLHPRLSTMHIPVENIIPRGCSVLRQLIEGEENQNLNEIFKPYLVIRDTTLPV</sequence>
<dbReference type="CDD" id="cd06267">
    <property type="entry name" value="PBP1_LacI_sugar_binding-like"/>
    <property type="match status" value="1"/>
</dbReference>
<dbReference type="Proteomes" id="UP000277811">
    <property type="component" value="Unassembled WGS sequence"/>
</dbReference>
<proteinExistence type="predicted"/>
<dbReference type="GO" id="GO:0003700">
    <property type="term" value="F:DNA-binding transcription factor activity"/>
    <property type="evidence" value="ECO:0007669"/>
    <property type="project" value="TreeGrafter"/>
</dbReference>